<dbReference type="RefSeq" id="WP_209645395.1">
    <property type="nucleotide sequence ID" value="NZ_JAGINW010000001.1"/>
</dbReference>
<gene>
    <name evidence="1" type="ORF">JOF56_008778</name>
</gene>
<comment type="caution">
    <text evidence="1">The sequence shown here is derived from an EMBL/GenBank/DDBJ whole genome shotgun (WGS) entry which is preliminary data.</text>
</comment>
<name>A0ABS4TVK3_9PSEU</name>
<protein>
    <submittedName>
        <fullName evidence="1">Uncharacterized protein</fullName>
    </submittedName>
</protein>
<evidence type="ECO:0000313" key="2">
    <source>
        <dbReference type="Proteomes" id="UP001519332"/>
    </source>
</evidence>
<dbReference type="EMBL" id="JAGINW010000001">
    <property type="protein sequence ID" value="MBP2328393.1"/>
    <property type="molecule type" value="Genomic_DNA"/>
</dbReference>
<sequence>MTPDRVLTRDARTCQLPEKVPAGQRILAGSPDALHLLLTELGGAAIGLWEM</sequence>
<organism evidence="1 2">
    <name type="scientific">Kibdelosporangium banguiense</name>
    <dbReference type="NCBI Taxonomy" id="1365924"/>
    <lineage>
        <taxon>Bacteria</taxon>
        <taxon>Bacillati</taxon>
        <taxon>Actinomycetota</taxon>
        <taxon>Actinomycetes</taxon>
        <taxon>Pseudonocardiales</taxon>
        <taxon>Pseudonocardiaceae</taxon>
        <taxon>Kibdelosporangium</taxon>
    </lineage>
</organism>
<reference evidence="1 2" key="1">
    <citation type="submission" date="2021-03" db="EMBL/GenBank/DDBJ databases">
        <title>Sequencing the genomes of 1000 actinobacteria strains.</title>
        <authorList>
            <person name="Klenk H.-P."/>
        </authorList>
    </citation>
    <scope>NUCLEOTIDE SEQUENCE [LARGE SCALE GENOMIC DNA]</scope>
    <source>
        <strain evidence="1 2">DSM 46670</strain>
    </source>
</reference>
<accession>A0ABS4TVK3</accession>
<dbReference type="Proteomes" id="UP001519332">
    <property type="component" value="Unassembled WGS sequence"/>
</dbReference>
<keyword evidence="2" id="KW-1185">Reference proteome</keyword>
<proteinExistence type="predicted"/>
<evidence type="ECO:0000313" key="1">
    <source>
        <dbReference type="EMBL" id="MBP2328393.1"/>
    </source>
</evidence>